<keyword evidence="2" id="KW-1185">Reference proteome</keyword>
<dbReference type="AlphaFoldDB" id="A0A498GXL4"/>
<protein>
    <submittedName>
        <fullName evidence="1">Uncharacterized protein</fullName>
    </submittedName>
</protein>
<dbReference type="Proteomes" id="UP000290932">
    <property type="component" value="Unassembled WGS sequence"/>
</dbReference>
<comment type="caution">
    <text evidence="1">The sequence shown here is derived from an EMBL/GenBank/DDBJ whole genome shotgun (WGS) entry which is preliminary data.</text>
</comment>
<accession>A0A498GXL4</accession>
<sequence>MNPEVHFDPLNLEDRSNLESTAALVIFWARDLYRTGSATRFYSILDLSESERTRHECDEACPWCGQVTLNRK</sequence>
<organism evidence="1 2">
    <name type="scientific">Methanoculleus taiwanensis</name>
    <dbReference type="NCBI Taxonomy" id="1550565"/>
    <lineage>
        <taxon>Archaea</taxon>
        <taxon>Methanobacteriati</taxon>
        <taxon>Methanobacteriota</taxon>
        <taxon>Stenosarchaea group</taxon>
        <taxon>Methanomicrobia</taxon>
        <taxon>Methanomicrobiales</taxon>
        <taxon>Methanomicrobiaceae</taxon>
        <taxon>Methanoculleus</taxon>
    </lineage>
</organism>
<name>A0A498GXL4_9EURY</name>
<dbReference type="EMBL" id="LHQS01000003">
    <property type="protein sequence ID" value="RXE55228.1"/>
    <property type="molecule type" value="Genomic_DNA"/>
</dbReference>
<gene>
    <name evidence="1" type="ORF">ABH15_10550</name>
</gene>
<evidence type="ECO:0000313" key="2">
    <source>
        <dbReference type="Proteomes" id="UP000290932"/>
    </source>
</evidence>
<proteinExistence type="predicted"/>
<reference evidence="1 2" key="1">
    <citation type="journal article" date="2015" name="Int. J. Syst. Evol. Microbiol.">
        <title>Methanoculleus taiwanensis sp. nov., a methanogen isolated from deep marine sediment at the deformation front area near Taiwan.</title>
        <authorList>
            <person name="Weng C.Y."/>
            <person name="Chen S.C."/>
            <person name="Lai M.C."/>
            <person name="Wu S.Y."/>
            <person name="Lin S."/>
            <person name="Yang T.F."/>
            <person name="Chen P.C."/>
        </authorList>
    </citation>
    <scope>NUCLEOTIDE SEQUENCE [LARGE SCALE GENOMIC DNA]</scope>
    <source>
        <strain evidence="1 2">CYW4</strain>
    </source>
</reference>
<evidence type="ECO:0000313" key="1">
    <source>
        <dbReference type="EMBL" id="RXE55228.1"/>
    </source>
</evidence>